<evidence type="ECO:0000313" key="3">
    <source>
        <dbReference type="Proteomes" id="UP000286715"/>
    </source>
</evidence>
<accession>A0A401XJJ8</accession>
<dbReference type="CDD" id="cd24055">
    <property type="entry name" value="ASKHA_NBD_ChPPX-like"/>
    <property type="match status" value="1"/>
</dbReference>
<dbReference type="PANTHER" id="PTHR30005:SF0">
    <property type="entry name" value="RETROGRADE REGULATION PROTEIN 2"/>
    <property type="match status" value="1"/>
</dbReference>
<sequence>MNLAVIDLGTNTFNLLIFEESTGKIIYNDKIAVKLGKGGLSERKIQPEAYQRGLDAMQQHLATCQAHNVAKVYAFATSAVRSSTNGPQFAADIERLTGVHINIIDGTTEASIIYEGVKNSISDLKKEKFLVMDIGGGSTEFIIGNSQKMLWKQSYAIGGSRLIETFKPHDPPIADELGAIRQYVRDELEDLFSACDVHHPEILIGSSGSFDTFADMIVKLQNQNIKPNNGFEFPRNILLELLNSLLLSNQEQRLQMPGMEPFRADTIHMSALQLEIVLHSIPSLKKILLSTFALKEGIMFQILNNQCTWQESSL</sequence>
<dbReference type="Pfam" id="PF02541">
    <property type="entry name" value="Ppx-GppA"/>
    <property type="match status" value="1"/>
</dbReference>
<protein>
    <recommendedName>
        <fullName evidence="1">Ppx/GppA phosphatase N-terminal domain-containing protein</fullName>
    </recommendedName>
</protein>
<dbReference type="AlphaFoldDB" id="A0A401XJJ8"/>
<name>A0A401XJJ8_9FLAO</name>
<dbReference type="Gene3D" id="3.30.420.150">
    <property type="entry name" value="Exopolyphosphatase. Domain 2"/>
    <property type="match status" value="1"/>
</dbReference>
<dbReference type="Proteomes" id="UP000286715">
    <property type="component" value="Unassembled WGS sequence"/>
</dbReference>
<gene>
    <name evidence="2" type="ORF">JCM31826_06870</name>
</gene>
<comment type="caution">
    <text evidence="2">The sequence shown here is derived from an EMBL/GenBank/DDBJ whole genome shotgun (WGS) entry which is preliminary data.</text>
</comment>
<evidence type="ECO:0000259" key="1">
    <source>
        <dbReference type="Pfam" id="PF02541"/>
    </source>
</evidence>
<dbReference type="PANTHER" id="PTHR30005">
    <property type="entry name" value="EXOPOLYPHOSPHATASE"/>
    <property type="match status" value="1"/>
</dbReference>
<evidence type="ECO:0000313" key="2">
    <source>
        <dbReference type="EMBL" id="GCD77205.1"/>
    </source>
</evidence>
<proteinExistence type="predicted"/>
<dbReference type="InterPro" id="IPR043129">
    <property type="entry name" value="ATPase_NBD"/>
</dbReference>
<dbReference type="GO" id="GO:0016462">
    <property type="term" value="F:pyrophosphatase activity"/>
    <property type="evidence" value="ECO:0007669"/>
    <property type="project" value="TreeGrafter"/>
</dbReference>
<keyword evidence="3" id="KW-1185">Reference proteome</keyword>
<dbReference type="InterPro" id="IPR003695">
    <property type="entry name" value="Ppx_GppA_N"/>
</dbReference>
<feature type="domain" description="Ppx/GppA phosphatase N-terminal" evidence="1">
    <location>
        <begin position="19"/>
        <end position="305"/>
    </location>
</feature>
<organism evidence="2 3">
    <name type="scientific">Thermaurantimonas aggregans</name>
    <dbReference type="NCBI Taxonomy" id="2173829"/>
    <lineage>
        <taxon>Bacteria</taxon>
        <taxon>Pseudomonadati</taxon>
        <taxon>Bacteroidota</taxon>
        <taxon>Flavobacteriia</taxon>
        <taxon>Flavobacteriales</taxon>
        <taxon>Schleiferiaceae</taxon>
        <taxon>Thermaurantimonas</taxon>
    </lineage>
</organism>
<dbReference type="SUPFAM" id="SSF53067">
    <property type="entry name" value="Actin-like ATPase domain"/>
    <property type="match status" value="2"/>
</dbReference>
<reference evidence="2 3" key="1">
    <citation type="submission" date="2018-11" db="EMBL/GenBank/DDBJ databases">
        <title>Schleiferia aggregans sp. nov., a moderately thermophilic heterotrophic bacterium isolated from microbial mats at a terrestrial hot spring.</title>
        <authorList>
            <person name="Iino T."/>
            <person name="Ohkuma M."/>
            <person name="Haruta S."/>
        </authorList>
    </citation>
    <scope>NUCLEOTIDE SEQUENCE [LARGE SCALE GENOMIC DNA]</scope>
    <source>
        <strain evidence="2 3">LA</strain>
    </source>
</reference>
<dbReference type="OrthoDB" id="9814545at2"/>
<dbReference type="EMBL" id="BHZE01000005">
    <property type="protein sequence ID" value="GCD77205.1"/>
    <property type="molecule type" value="Genomic_DNA"/>
</dbReference>
<dbReference type="RefSeq" id="WP_124397267.1">
    <property type="nucleotide sequence ID" value="NZ_BHZE01000005.1"/>
</dbReference>
<dbReference type="Gene3D" id="3.30.420.40">
    <property type="match status" value="1"/>
</dbReference>
<dbReference type="InterPro" id="IPR050273">
    <property type="entry name" value="GppA/Ppx_hydrolase"/>
</dbReference>